<organism evidence="2 3">
    <name type="scientific">Paenibacillus vini</name>
    <dbReference type="NCBI Taxonomy" id="1476024"/>
    <lineage>
        <taxon>Bacteria</taxon>
        <taxon>Bacillati</taxon>
        <taxon>Bacillota</taxon>
        <taxon>Bacilli</taxon>
        <taxon>Bacillales</taxon>
        <taxon>Paenibacillaceae</taxon>
        <taxon>Paenibacillus</taxon>
    </lineage>
</organism>
<evidence type="ECO:0000313" key="3">
    <source>
        <dbReference type="Proteomes" id="UP000679992"/>
    </source>
</evidence>
<sequence length="333" mass="37531">MMSDLLEQAKSKEIPVSPIISAEKRPLPVDYKKIRVLLCSGMPDEDWRSEQIAADELRRLVKEVITIKARPSFGMSLSLLNPDLIVYMGRPDAISQEDLGVMQGSSAVKAVWLADNDGTSEALGRAAACFEHVFTQHTVHIPFYQSVGCRRVSHLPFSSDPELYYPKPFDEDYRSDLLIIGDSSRHLFCFKSISKIAEGLKIKVISTDAPSLELAALETFEWIREPSPVQTANYYNGAGAIIHLEPQVRQVIEAAACGAFQIASVHPDLYEYMCPGEDVVIYHSLDELEAKLIYYLDHPDQRRVYSSRALGKSRYDYSYLQMVSRLLYAVFLP</sequence>
<comment type="caution">
    <text evidence="2">The sequence shown here is derived from an EMBL/GenBank/DDBJ whole genome shotgun (WGS) entry which is preliminary data.</text>
</comment>
<gene>
    <name evidence="2" type="ORF">J42TS3_26020</name>
</gene>
<feature type="domain" description="Spore protein YkvP/CgeB glycosyl transferase-like" evidence="1">
    <location>
        <begin position="250"/>
        <end position="326"/>
    </location>
</feature>
<dbReference type="Pfam" id="PF13524">
    <property type="entry name" value="Glyco_trans_1_2"/>
    <property type="match status" value="1"/>
</dbReference>
<keyword evidence="3" id="KW-1185">Reference proteome</keyword>
<dbReference type="Gene3D" id="3.40.50.2000">
    <property type="entry name" value="Glycogen Phosphorylase B"/>
    <property type="match status" value="1"/>
</dbReference>
<accession>A0ABQ4MC41</accession>
<dbReference type="EMBL" id="BOSL01000007">
    <property type="protein sequence ID" value="GIP53567.1"/>
    <property type="molecule type" value="Genomic_DNA"/>
</dbReference>
<evidence type="ECO:0000259" key="1">
    <source>
        <dbReference type="Pfam" id="PF13524"/>
    </source>
</evidence>
<dbReference type="SUPFAM" id="SSF53756">
    <property type="entry name" value="UDP-Glycosyltransferase/glycogen phosphorylase"/>
    <property type="match status" value="1"/>
</dbReference>
<evidence type="ECO:0000313" key="2">
    <source>
        <dbReference type="EMBL" id="GIP53567.1"/>
    </source>
</evidence>
<protein>
    <recommendedName>
        <fullName evidence="1">Spore protein YkvP/CgeB glycosyl transferase-like domain-containing protein</fullName>
    </recommendedName>
</protein>
<proteinExistence type="predicted"/>
<reference evidence="2 3" key="1">
    <citation type="submission" date="2021-03" db="EMBL/GenBank/DDBJ databases">
        <title>Antimicrobial resistance genes in bacteria isolated from Japanese honey, and their potential for conferring macrolide and lincosamide resistance in the American foulbrood pathogen Paenibacillus larvae.</title>
        <authorList>
            <person name="Okamoto M."/>
            <person name="Kumagai M."/>
            <person name="Kanamori H."/>
            <person name="Takamatsu D."/>
        </authorList>
    </citation>
    <scope>NUCLEOTIDE SEQUENCE [LARGE SCALE GENOMIC DNA]</scope>
    <source>
        <strain evidence="2 3">J42TS3</strain>
    </source>
</reference>
<dbReference type="Proteomes" id="UP000679992">
    <property type="component" value="Unassembled WGS sequence"/>
</dbReference>
<dbReference type="InterPro" id="IPR055259">
    <property type="entry name" value="YkvP/CgeB_Glyco_trans-like"/>
</dbReference>
<name>A0ABQ4MC41_9BACL</name>